<dbReference type="OrthoDB" id="1809835at2"/>
<protein>
    <submittedName>
        <fullName evidence="1">Uncharacterized protein</fullName>
    </submittedName>
</protein>
<proteinExistence type="predicted"/>
<dbReference type="RefSeq" id="WP_126308094.1">
    <property type="nucleotide sequence ID" value="NZ_AP018449.1"/>
</dbReference>
<reference evidence="1 2" key="1">
    <citation type="journal article" date="2018" name="Int. J. Syst. Evol. Microbiol.">
        <title>Methylomusa anaerophila gen. nov., sp. nov., an anaerobic methanol-utilizing bacterium isolated from a microbial fuel cell.</title>
        <authorList>
            <person name="Amano N."/>
            <person name="Yamamuro A."/>
            <person name="Miyahara M."/>
            <person name="Kouzuma A."/>
            <person name="Abe T."/>
            <person name="Watanabe K."/>
        </authorList>
    </citation>
    <scope>NUCLEOTIDE SEQUENCE [LARGE SCALE GENOMIC DNA]</scope>
    <source>
        <strain evidence="1 2">MMFC1</strain>
    </source>
</reference>
<dbReference type="AlphaFoldDB" id="A0A348AIX7"/>
<dbReference type="KEGG" id="mana:MAMMFC1_01693"/>
<keyword evidence="2" id="KW-1185">Reference proteome</keyword>
<dbReference type="Proteomes" id="UP000276437">
    <property type="component" value="Chromosome"/>
</dbReference>
<evidence type="ECO:0000313" key="1">
    <source>
        <dbReference type="EMBL" id="BBB91025.1"/>
    </source>
</evidence>
<gene>
    <name evidence="1" type="ORF">MAMMFC1_01693</name>
</gene>
<dbReference type="EMBL" id="AP018449">
    <property type="protein sequence ID" value="BBB91025.1"/>
    <property type="molecule type" value="Genomic_DNA"/>
</dbReference>
<name>A0A348AIX7_9FIRM</name>
<evidence type="ECO:0000313" key="2">
    <source>
        <dbReference type="Proteomes" id="UP000276437"/>
    </source>
</evidence>
<accession>A0A348AIX7</accession>
<organism evidence="1 2">
    <name type="scientific">Methylomusa anaerophila</name>
    <dbReference type="NCBI Taxonomy" id="1930071"/>
    <lineage>
        <taxon>Bacteria</taxon>
        <taxon>Bacillati</taxon>
        <taxon>Bacillota</taxon>
        <taxon>Negativicutes</taxon>
        <taxon>Selenomonadales</taxon>
        <taxon>Sporomusaceae</taxon>
        <taxon>Methylomusa</taxon>
    </lineage>
</organism>
<sequence length="161" mass="18608">MQKHEYLEHRCCMCPQMDEPKTVCPGIPGTPHPEDSPCRFVKAYEDERDWQYFVRPGIGGNTFKTFYRKPEKSISGHGYRSTEWRGSFDEAQADLNRLAKKKKRSLISGVRLYPIGNGQYICEHCKPVKIKNRDGVKLYIATDEYTGPVELTGLLMVRYQV</sequence>